<feature type="region of interest" description="Disordered" evidence="6">
    <location>
        <begin position="1"/>
        <end position="60"/>
    </location>
</feature>
<name>A0AAD8SKX5_LOLMU</name>
<evidence type="ECO:0000256" key="2">
    <source>
        <dbReference type="ARBA" id="ARBA00023015"/>
    </source>
</evidence>
<dbReference type="AlphaFoldDB" id="A0AAD8SKX5"/>
<dbReference type="Gene3D" id="2.40.70.10">
    <property type="entry name" value="Acid Proteases"/>
    <property type="match status" value="1"/>
</dbReference>
<feature type="domain" description="AP2/ERF" evidence="7">
    <location>
        <begin position="553"/>
        <end position="609"/>
    </location>
</feature>
<gene>
    <name evidence="8" type="ORF">QYE76_071053</name>
</gene>
<sequence>MGKPRDTKVAILPSTTRKGTTLSTSAALDSPSVIDKLVSPPHASNAGTSAESENSHNTDNMSAVLDNSGSLGTFLDAKIARSRQIENAETPDVTTPVNSPELEYSSDDLDEDYVELDDDFIEKCHATTDARKIKKLLAEHAVRYKLSPDPKFATSPINIKDKDYDFSLDLSHIAIVEKTPFCGTEKESAVEHMTELSTLSSLFSDDVKKRTYFVAKIFPFSLKDDAKTWYNSLPPSSIKSPKELLAVFFRKYFPASAQHAALQRVYNFDQGDEEKLPEAWARFCSLIRAQPDHDLEKHDLLDIFYSGLTIESRAYLDSCAGCVFRKRTPDDAEELLAKIGRNYDDWTTPEPTPTPIVKKRGLIKLNDEDMREAKKSLKEKGIKSEDVKNLPPIEDICEIIPPSSMIEYMKDIVTNKRKIPNEEISTMLANYSFNGKVPKKLGDPDKLIPLDISLQMADNSTAIPVGICEDVPVQVTNNCLILTDFVVLEMPEDDNMSIILGRPFLNTAGLLLIAIKERGDWSVTESAVNAYIEGGSHRARDNTDEVEEHLDSSSDAASSSHPQAGFYAEMHAGGFRLTLGTYNTPELAARAYDAAAWRFRRPRCDMNFPDVESLEEAEFLAPTPCLVDDEDRRRHRQVQRRIAIAEHDEELMRQWRAQFPNDVDNTAAFFADLRAQRRSNRRHRRAVAVFELDNPNTTWADNDPRWDDIWTETTSDDE</sequence>
<feature type="compositionally biased region" description="Polar residues" evidence="6">
    <location>
        <begin position="45"/>
        <end position="60"/>
    </location>
</feature>
<dbReference type="CDD" id="cd00303">
    <property type="entry name" value="retropepsin_like"/>
    <property type="match status" value="1"/>
</dbReference>
<keyword evidence="9" id="KW-1185">Reference proteome</keyword>
<evidence type="ECO:0000256" key="4">
    <source>
        <dbReference type="ARBA" id="ARBA00023163"/>
    </source>
</evidence>
<dbReference type="InterPro" id="IPR001471">
    <property type="entry name" value="AP2/ERF_dom"/>
</dbReference>
<keyword evidence="2" id="KW-0805">Transcription regulation</keyword>
<proteinExistence type="predicted"/>
<evidence type="ECO:0000313" key="9">
    <source>
        <dbReference type="Proteomes" id="UP001231189"/>
    </source>
</evidence>
<dbReference type="Proteomes" id="UP001231189">
    <property type="component" value="Unassembled WGS sequence"/>
</dbReference>
<dbReference type="GO" id="GO:0003677">
    <property type="term" value="F:DNA binding"/>
    <property type="evidence" value="ECO:0007669"/>
    <property type="project" value="UniProtKB-KW"/>
</dbReference>
<evidence type="ECO:0000256" key="6">
    <source>
        <dbReference type="SAM" id="MobiDB-lite"/>
    </source>
</evidence>
<dbReference type="PANTHER" id="PTHR33223:SF11">
    <property type="entry name" value="ELEMENT PROTEIN, PUTATIVE-RELATED"/>
    <property type="match status" value="1"/>
</dbReference>
<evidence type="ECO:0000256" key="1">
    <source>
        <dbReference type="ARBA" id="ARBA00004123"/>
    </source>
</evidence>
<evidence type="ECO:0000259" key="7">
    <source>
        <dbReference type="PROSITE" id="PS51032"/>
    </source>
</evidence>
<dbReference type="SUPFAM" id="SSF54171">
    <property type="entry name" value="DNA-binding domain"/>
    <property type="match status" value="1"/>
</dbReference>
<keyword evidence="5" id="KW-0539">Nucleus</keyword>
<dbReference type="InterPro" id="IPR021109">
    <property type="entry name" value="Peptidase_aspartic_dom_sf"/>
</dbReference>
<protein>
    <recommendedName>
        <fullName evidence="7">AP2/ERF domain-containing protein</fullName>
    </recommendedName>
</protein>
<dbReference type="PROSITE" id="PS51032">
    <property type="entry name" value="AP2_ERF"/>
    <property type="match status" value="1"/>
</dbReference>
<comment type="caution">
    <text evidence="8">The sequence shown here is derived from an EMBL/GenBank/DDBJ whole genome shotgun (WGS) entry which is preliminary data.</text>
</comment>
<dbReference type="InterPro" id="IPR016177">
    <property type="entry name" value="DNA-bd_dom_sf"/>
</dbReference>
<feature type="compositionally biased region" description="Polar residues" evidence="6">
    <location>
        <begin position="13"/>
        <end position="27"/>
    </location>
</feature>
<dbReference type="EMBL" id="JAUUTY010000004">
    <property type="protein sequence ID" value="KAK1653248.1"/>
    <property type="molecule type" value="Genomic_DNA"/>
</dbReference>
<feature type="region of interest" description="Disordered" evidence="6">
    <location>
        <begin position="698"/>
        <end position="718"/>
    </location>
</feature>
<dbReference type="PANTHER" id="PTHR33223">
    <property type="entry name" value="CCHC-TYPE DOMAIN-CONTAINING PROTEIN"/>
    <property type="match status" value="1"/>
</dbReference>
<keyword evidence="4" id="KW-0804">Transcription</keyword>
<keyword evidence="3" id="KW-0238">DNA-binding</keyword>
<dbReference type="GO" id="GO:0003700">
    <property type="term" value="F:DNA-binding transcription factor activity"/>
    <property type="evidence" value="ECO:0007669"/>
    <property type="project" value="InterPro"/>
</dbReference>
<accession>A0AAD8SKX5</accession>
<organism evidence="8 9">
    <name type="scientific">Lolium multiflorum</name>
    <name type="common">Italian ryegrass</name>
    <name type="synonym">Lolium perenne subsp. multiflorum</name>
    <dbReference type="NCBI Taxonomy" id="4521"/>
    <lineage>
        <taxon>Eukaryota</taxon>
        <taxon>Viridiplantae</taxon>
        <taxon>Streptophyta</taxon>
        <taxon>Embryophyta</taxon>
        <taxon>Tracheophyta</taxon>
        <taxon>Spermatophyta</taxon>
        <taxon>Magnoliopsida</taxon>
        <taxon>Liliopsida</taxon>
        <taxon>Poales</taxon>
        <taxon>Poaceae</taxon>
        <taxon>BOP clade</taxon>
        <taxon>Pooideae</taxon>
        <taxon>Poodae</taxon>
        <taxon>Poeae</taxon>
        <taxon>Poeae Chloroplast Group 2 (Poeae type)</taxon>
        <taxon>Loliodinae</taxon>
        <taxon>Loliinae</taxon>
        <taxon>Lolium</taxon>
    </lineage>
</organism>
<reference evidence="8" key="1">
    <citation type="submission" date="2023-07" db="EMBL/GenBank/DDBJ databases">
        <title>A chromosome-level genome assembly of Lolium multiflorum.</title>
        <authorList>
            <person name="Chen Y."/>
            <person name="Copetti D."/>
            <person name="Kolliker R."/>
            <person name="Studer B."/>
        </authorList>
    </citation>
    <scope>NUCLEOTIDE SEQUENCE</scope>
    <source>
        <strain evidence="8">02402/16</strain>
        <tissue evidence="8">Leaf</tissue>
    </source>
</reference>
<dbReference type="Pfam" id="PF03732">
    <property type="entry name" value="Retrotrans_gag"/>
    <property type="match status" value="1"/>
</dbReference>
<feature type="region of interest" description="Disordered" evidence="6">
    <location>
        <begin position="535"/>
        <end position="561"/>
    </location>
</feature>
<evidence type="ECO:0000256" key="5">
    <source>
        <dbReference type="ARBA" id="ARBA00023242"/>
    </source>
</evidence>
<dbReference type="Gene3D" id="3.30.730.10">
    <property type="entry name" value="AP2/ERF domain"/>
    <property type="match status" value="1"/>
</dbReference>
<comment type="subcellular location">
    <subcellularLocation>
        <location evidence="1">Nucleus</location>
    </subcellularLocation>
</comment>
<dbReference type="SMART" id="SM00380">
    <property type="entry name" value="AP2"/>
    <property type="match status" value="1"/>
</dbReference>
<dbReference type="InterPro" id="IPR036955">
    <property type="entry name" value="AP2/ERF_dom_sf"/>
</dbReference>
<evidence type="ECO:0000313" key="8">
    <source>
        <dbReference type="EMBL" id="KAK1653248.1"/>
    </source>
</evidence>
<dbReference type="InterPro" id="IPR005162">
    <property type="entry name" value="Retrotrans_gag_dom"/>
</dbReference>
<evidence type="ECO:0000256" key="3">
    <source>
        <dbReference type="ARBA" id="ARBA00023125"/>
    </source>
</evidence>
<dbReference type="GO" id="GO:0005634">
    <property type="term" value="C:nucleus"/>
    <property type="evidence" value="ECO:0007669"/>
    <property type="project" value="UniProtKB-SubCell"/>
</dbReference>